<keyword evidence="3" id="KW-1185">Reference proteome</keyword>
<evidence type="ECO:0000313" key="2">
    <source>
        <dbReference type="EMBL" id="GGE41471.1"/>
    </source>
</evidence>
<evidence type="ECO:0000259" key="1">
    <source>
        <dbReference type="Pfam" id="PF07110"/>
    </source>
</evidence>
<reference evidence="2" key="2">
    <citation type="submission" date="2020-09" db="EMBL/GenBank/DDBJ databases">
        <authorList>
            <person name="Sun Q."/>
            <person name="Sedlacek I."/>
        </authorList>
    </citation>
    <scope>NUCLEOTIDE SEQUENCE</scope>
    <source>
        <strain evidence="2">CCM 7684</strain>
    </source>
</reference>
<comment type="caution">
    <text evidence="2">The sequence shown here is derived from an EMBL/GenBank/DDBJ whole genome shotgun (WGS) entry which is preliminary data.</text>
</comment>
<feature type="domain" description="EthD" evidence="1">
    <location>
        <begin position="12"/>
        <end position="86"/>
    </location>
</feature>
<sequence length="239" mass="26494">MIKLVTFQKRVPSLTRSEFEQRWLTVHGPMAAVFPGLRGYMLGFSLDEGEPAADGIAQLWFDSRKDAQASYASDIGRRGSADASAWLARREHLLASEVWLTRNAPISETPFKLVFSVKRRDGMAREDFISWLKEQVTAAVAAEMGASQSRLSLDEAGLLLNSKVEGALDLVEGEGVHDALIELWFTSRRSAEEGRERFSAWIAATLAPQLSKQEDALLQEHVVVMPPAPAYGLDMRTFA</sequence>
<dbReference type="NCBIfam" id="TIGR02118">
    <property type="entry name" value="EthD family reductase"/>
    <property type="match status" value="1"/>
</dbReference>
<evidence type="ECO:0000313" key="3">
    <source>
        <dbReference type="Proteomes" id="UP000602745"/>
    </source>
</evidence>
<protein>
    <recommendedName>
        <fullName evidence="1">EthD domain-containing protein</fullName>
    </recommendedName>
</protein>
<organism evidence="2 3">
    <name type="scientific">Agaricicola taiwanensis</name>
    <dbReference type="NCBI Taxonomy" id="591372"/>
    <lineage>
        <taxon>Bacteria</taxon>
        <taxon>Pseudomonadati</taxon>
        <taxon>Pseudomonadota</taxon>
        <taxon>Alphaproteobacteria</taxon>
        <taxon>Rhodobacterales</taxon>
        <taxon>Paracoccaceae</taxon>
        <taxon>Agaricicola</taxon>
    </lineage>
</organism>
<dbReference type="InterPro" id="IPR011008">
    <property type="entry name" value="Dimeric_a/b-barrel"/>
</dbReference>
<name>A0A8J2VP66_9RHOB</name>
<dbReference type="AlphaFoldDB" id="A0A8J2VP66"/>
<dbReference type="EMBL" id="BMCP01000002">
    <property type="protein sequence ID" value="GGE41471.1"/>
    <property type="molecule type" value="Genomic_DNA"/>
</dbReference>
<proteinExistence type="predicted"/>
<dbReference type="InterPro" id="IPR009799">
    <property type="entry name" value="EthD_dom"/>
</dbReference>
<dbReference type="SUPFAM" id="SSF54909">
    <property type="entry name" value="Dimeric alpha+beta barrel"/>
    <property type="match status" value="1"/>
</dbReference>
<dbReference type="Gene3D" id="3.30.70.100">
    <property type="match status" value="1"/>
</dbReference>
<gene>
    <name evidence="2" type="ORF">GCM10007276_18540</name>
</gene>
<dbReference type="Pfam" id="PF07110">
    <property type="entry name" value="EthD"/>
    <property type="match status" value="1"/>
</dbReference>
<dbReference type="GO" id="GO:0016491">
    <property type="term" value="F:oxidoreductase activity"/>
    <property type="evidence" value="ECO:0007669"/>
    <property type="project" value="InterPro"/>
</dbReference>
<accession>A0A8J2VP66</accession>
<reference evidence="2" key="1">
    <citation type="journal article" date="2014" name="Int. J. Syst. Evol. Microbiol.">
        <title>Complete genome sequence of Corynebacterium casei LMG S-19264T (=DSM 44701T), isolated from a smear-ripened cheese.</title>
        <authorList>
            <consortium name="US DOE Joint Genome Institute (JGI-PGF)"/>
            <person name="Walter F."/>
            <person name="Albersmeier A."/>
            <person name="Kalinowski J."/>
            <person name="Ruckert C."/>
        </authorList>
    </citation>
    <scope>NUCLEOTIDE SEQUENCE</scope>
    <source>
        <strain evidence="2">CCM 7684</strain>
    </source>
</reference>
<dbReference type="Proteomes" id="UP000602745">
    <property type="component" value="Unassembled WGS sequence"/>
</dbReference>